<evidence type="ECO:0000256" key="2">
    <source>
        <dbReference type="ARBA" id="ARBA00004175"/>
    </source>
</evidence>
<keyword evidence="6" id="KW-1052">Target cell membrane</keyword>
<organism evidence="20 21">
    <name type="scientific">Rhipicephalus microplus</name>
    <name type="common">Cattle tick</name>
    <name type="synonym">Boophilus microplus</name>
    <dbReference type="NCBI Taxonomy" id="6941"/>
    <lineage>
        <taxon>Eukaryota</taxon>
        <taxon>Metazoa</taxon>
        <taxon>Ecdysozoa</taxon>
        <taxon>Arthropoda</taxon>
        <taxon>Chelicerata</taxon>
        <taxon>Arachnida</taxon>
        <taxon>Acari</taxon>
        <taxon>Parasitiformes</taxon>
        <taxon>Ixodida</taxon>
        <taxon>Ixodoidea</taxon>
        <taxon>Ixodidae</taxon>
        <taxon>Rhipicephalinae</taxon>
        <taxon>Rhipicephalus</taxon>
        <taxon>Boophilus</taxon>
    </lineage>
</organism>
<reference evidence="20" key="2">
    <citation type="submission" date="2021-09" db="EMBL/GenBank/DDBJ databases">
        <authorList>
            <person name="Jia N."/>
            <person name="Wang J."/>
            <person name="Shi W."/>
            <person name="Du L."/>
            <person name="Sun Y."/>
            <person name="Zhan W."/>
            <person name="Jiang J."/>
            <person name="Wang Q."/>
            <person name="Zhang B."/>
            <person name="Ji P."/>
            <person name="Sakyi L.B."/>
            <person name="Cui X."/>
            <person name="Yuan T."/>
            <person name="Jiang B."/>
            <person name="Yang W."/>
            <person name="Lam T.T.-Y."/>
            <person name="Chang Q."/>
            <person name="Ding S."/>
            <person name="Wang X."/>
            <person name="Zhu J."/>
            <person name="Ruan X."/>
            <person name="Zhao L."/>
            <person name="Wei J."/>
            <person name="Que T."/>
            <person name="Du C."/>
            <person name="Cheng J."/>
            <person name="Dai P."/>
            <person name="Han X."/>
            <person name="Huang E."/>
            <person name="Gao Y."/>
            <person name="Liu J."/>
            <person name="Shao H."/>
            <person name="Ye R."/>
            <person name="Li L."/>
            <person name="Wei W."/>
            <person name="Wang X."/>
            <person name="Wang C."/>
            <person name="Huo Q."/>
            <person name="Li W."/>
            <person name="Guo W."/>
            <person name="Chen H."/>
            <person name="Chen S."/>
            <person name="Zhou L."/>
            <person name="Zhou L."/>
            <person name="Ni X."/>
            <person name="Tian J."/>
            <person name="Zhou Y."/>
            <person name="Sheng Y."/>
            <person name="Liu T."/>
            <person name="Pan Y."/>
            <person name="Xia L."/>
            <person name="Li J."/>
            <person name="Zhao F."/>
            <person name="Cao W."/>
        </authorList>
    </citation>
    <scope>NUCLEOTIDE SEQUENCE</scope>
    <source>
        <strain evidence="20">Rmic-2018</strain>
        <tissue evidence="20">Larvae</tissue>
    </source>
</reference>
<feature type="region of interest" description="Disordered" evidence="18">
    <location>
        <begin position="537"/>
        <end position="556"/>
    </location>
</feature>
<keyword evidence="10 17" id="KW-0863">Zinc-finger</keyword>
<evidence type="ECO:0000256" key="1">
    <source>
        <dbReference type="ARBA" id="ARBA00000900"/>
    </source>
</evidence>
<evidence type="ECO:0000256" key="5">
    <source>
        <dbReference type="ARBA" id="ARBA00022483"/>
    </source>
</evidence>
<keyword evidence="9" id="KW-0677">Repeat</keyword>
<dbReference type="InterPro" id="IPR013083">
    <property type="entry name" value="Znf_RING/FYVE/PHD"/>
</dbReference>
<evidence type="ECO:0000256" key="15">
    <source>
        <dbReference type="ARBA" id="ARBA00023298"/>
    </source>
</evidence>
<dbReference type="GO" id="GO:0008270">
    <property type="term" value="F:zinc ion binding"/>
    <property type="evidence" value="ECO:0007669"/>
    <property type="project" value="UniProtKB-KW"/>
</dbReference>
<keyword evidence="13" id="KW-0800">Toxin</keyword>
<dbReference type="GO" id="GO:0005737">
    <property type="term" value="C:cytoplasm"/>
    <property type="evidence" value="ECO:0007669"/>
    <property type="project" value="TreeGrafter"/>
</dbReference>
<keyword evidence="21" id="KW-1185">Reference proteome</keyword>
<evidence type="ECO:0000256" key="4">
    <source>
        <dbReference type="ARBA" id="ARBA00012483"/>
    </source>
</evidence>
<evidence type="ECO:0000256" key="16">
    <source>
        <dbReference type="PROSITE-ProRule" id="PRU00023"/>
    </source>
</evidence>
<dbReference type="PANTHER" id="PTHR24202">
    <property type="entry name" value="E3 UBIQUITIN-PROTEIN LIGASE MIB2"/>
    <property type="match status" value="1"/>
</dbReference>
<protein>
    <recommendedName>
        <fullName evidence="4">RING-type E3 ubiquitin transferase</fullName>
        <ecNumber evidence="4">2.3.2.27</ecNumber>
    </recommendedName>
</protein>
<dbReference type="GO" id="GO:0061630">
    <property type="term" value="F:ubiquitin protein ligase activity"/>
    <property type="evidence" value="ECO:0007669"/>
    <property type="project" value="UniProtKB-EC"/>
</dbReference>
<dbReference type="VEuPathDB" id="VectorBase:LOC119173915"/>
<evidence type="ECO:0000256" key="12">
    <source>
        <dbReference type="ARBA" id="ARBA00022833"/>
    </source>
</evidence>
<dbReference type="AlphaFoldDB" id="A0A9J6F446"/>
<keyword evidence="14 16" id="KW-0040">ANK repeat</keyword>
<dbReference type="Gene3D" id="1.25.40.20">
    <property type="entry name" value="Ankyrin repeat-containing domain"/>
    <property type="match status" value="3"/>
</dbReference>
<dbReference type="SUPFAM" id="SSF48403">
    <property type="entry name" value="Ankyrin repeat"/>
    <property type="match status" value="2"/>
</dbReference>
<keyword evidence="5" id="KW-0268">Exocytosis</keyword>
<proteinExistence type="predicted"/>
<evidence type="ECO:0000256" key="17">
    <source>
        <dbReference type="PROSITE-ProRule" id="PRU00175"/>
    </source>
</evidence>
<evidence type="ECO:0000256" key="11">
    <source>
        <dbReference type="ARBA" id="ARBA00022786"/>
    </source>
</evidence>
<keyword evidence="15" id="KW-1053">Target membrane</keyword>
<dbReference type="Pfam" id="PF18346">
    <property type="entry name" value="SH3_15"/>
    <property type="match status" value="1"/>
</dbReference>
<dbReference type="EMBL" id="JABSTU010000001">
    <property type="protein sequence ID" value="KAH8041271.1"/>
    <property type="molecule type" value="Genomic_DNA"/>
</dbReference>
<dbReference type="CDD" id="cd16520">
    <property type="entry name" value="RING-HC_MIBs-like"/>
    <property type="match status" value="1"/>
</dbReference>
<dbReference type="PANTHER" id="PTHR24202:SF4">
    <property type="entry name" value="E3 UBIQUITIN-PROTEIN LIGASE MIB2-RELATED"/>
    <property type="match status" value="1"/>
</dbReference>
<evidence type="ECO:0000256" key="13">
    <source>
        <dbReference type="ARBA" id="ARBA00023028"/>
    </source>
</evidence>
<dbReference type="PROSITE" id="PS50297">
    <property type="entry name" value="ANK_REP_REGION"/>
    <property type="match status" value="2"/>
</dbReference>
<dbReference type="PROSITE" id="PS50089">
    <property type="entry name" value="ZF_RING_2"/>
    <property type="match status" value="1"/>
</dbReference>
<dbReference type="Pfam" id="PF12796">
    <property type="entry name" value="Ank_2"/>
    <property type="match status" value="2"/>
</dbReference>
<reference evidence="20" key="1">
    <citation type="journal article" date="2020" name="Cell">
        <title>Large-Scale Comparative Analyses of Tick Genomes Elucidate Their Genetic Diversity and Vector Capacities.</title>
        <authorList>
            <consortium name="Tick Genome and Microbiome Consortium (TIGMIC)"/>
            <person name="Jia N."/>
            <person name="Wang J."/>
            <person name="Shi W."/>
            <person name="Du L."/>
            <person name="Sun Y."/>
            <person name="Zhan W."/>
            <person name="Jiang J.F."/>
            <person name="Wang Q."/>
            <person name="Zhang B."/>
            <person name="Ji P."/>
            <person name="Bell-Sakyi L."/>
            <person name="Cui X.M."/>
            <person name="Yuan T.T."/>
            <person name="Jiang B.G."/>
            <person name="Yang W.F."/>
            <person name="Lam T.T."/>
            <person name="Chang Q.C."/>
            <person name="Ding S.J."/>
            <person name="Wang X.J."/>
            <person name="Zhu J.G."/>
            <person name="Ruan X.D."/>
            <person name="Zhao L."/>
            <person name="Wei J.T."/>
            <person name="Ye R.Z."/>
            <person name="Que T.C."/>
            <person name="Du C.H."/>
            <person name="Zhou Y.H."/>
            <person name="Cheng J.X."/>
            <person name="Dai P.F."/>
            <person name="Guo W.B."/>
            <person name="Han X.H."/>
            <person name="Huang E.J."/>
            <person name="Li L.F."/>
            <person name="Wei W."/>
            <person name="Gao Y.C."/>
            <person name="Liu J.Z."/>
            <person name="Shao H.Z."/>
            <person name="Wang X."/>
            <person name="Wang C.C."/>
            <person name="Yang T.C."/>
            <person name="Huo Q.B."/>
            <person name="Li W."/>
            <person name="Chen H.Y."/>
            <person name="Chen S.E."/>
            <person name="Zhou L.G."/>
            <person name="Ni X.B."/>
            <person name="Tian J.H."/>
            <person name="Sheng Y."/>
            <person name="Liu T."/>
            <person name="Pan Y.S."/>
            <person name="Xia L.Y."/>
            <person name="Li J."/>
            <person name="Zhao F."/>
            <person name="Cao W.C."/>
        </authorList>
    </citation>
    <scope>NUCLEOTIDE SEQUENCE</scope>
    <source>
        <strain evidence="20">Rmic-2018</strain>
    </source>
</reference>
<comment type="caution">
    <text evidence="20">The sequence shown here is derived from an EMBL/GenBank/DDBJ whole genome shotgun (WGS) entry which is preliminary data.</text>
</comment>
<evidence type="ECO:0000256" key="14">
    <source>
        <dbReference type="ARBA" id="ARBA00023043"/>
    </source>
</evidence>
<sequence length="676" mass="74316">MEVGLVMPGCVIRRGRPSNRLALSPAFAAYCADEMMRTFWNLARKVFNGAAEMGDQEKTEVLGRVGTVTHIYYDGDIKVNFRNGRSWCFNPDLAEAVSDDESESSDSDSEVPDALQRMMRDLFGIHTTGDGMVRKLQLTPFLVACHQGDESFVMASITTGANVNEKNNHGDTALHFGAYGQVIVLNLFFENWRVRRNACDKPAILELLVNLGADINAKNKKGYTALHVAVNKDSVACVRVLTNYISDLNVNTQDEYGDTPLHDAIRKANNDIVDLLVNFRSIDFTVKNKRGFNVVELWLIEDKEGDLAVRLLRVAVSTFICPWFALHRDTGGSAGTQPYLMLHTPTGSRSSSSDALSPIATPVHRFSRRLIDLAPEFTPSTEPRKCRLPLQMANASPQPAPQGPPPTQPSQGRCMVDLKNVKGETALLLAVHNGHCELAELLVEAGADINKPDEDGNTPMHMILLRLQKIKVRSIGSSKAPIVSDVTSSETNLSLACFLANKGGDLYKKNKAGKTPLDVAGGTKFVEWLLRSKMAPRAKATSSSEQSSGGATASAASEDGKCKMCCDAPASVWFEPCGHRLYCPDCCRRMKCCLSCGERITGKVSDGERPADNESQQRELEARLRRLEEAHTCIICMERERNVAFMCGHVACDRCAANLSDCHICRNPIDKRITLF</sequence>
<dbReference type="Gene3D" id="3.30.40.10">
    <property type="entry name" value="Zinc/RING finger domain, C3HC4 (zinc finger)"/>
    <property type="match status" value="2"/>
</dbReference>
<evidence type="ECO:0000256" key="8">
    <source>
        <dbReference type="ARBA" id="ARBA00022723"/>
    </source>
</evidence>
<keyword evidence="13" id="KW-0528">Neurotoxin</keyword>
<evidence type="ECO:0000256" key="18">
    <source>
        <dbReference type="SAM" id="MobiDB-lite"/>
    </source>
</evidence>
<evidence type="ECO:0000259" key="19">
    <source>
        <dbReference type="PROSITE" id="PS50089"/>
    </source>
</evidence>
<keyword evidence="13" id="KW-0638">Presynaptic neurotoxin</keyword>
<evidence type="ECO:0000313" key="20">
    <source>
        <dbReference type="EMBL" id="KAH8041271.1"/>
    </source>
</evidence>
<dbReference type="Proteomes" id="UP000821866">
    <property type="component" value="Chromosome 1"/>
</dbReference>
<comment type="subcellular location">
    <subcellularLocation>
        <location evidence="2">Target cell membrane</location>
    </subcellularLocation>
</comment>
<keyword evidence="12" id="KW-0862">Zinc</keyword>
<accession>A0A9J6F446</accession>
<dbReference type="PROSITE" id="PS50088">
    <property type="entry name" value="ANK_REPEAT"/>
    <property type="match status" value="3"/>
</dbReference>
<dbReference type="EC" id="2.3.2.27" evidence="4"/>
<dbReference type="InterPro" id="IPR001841">
    <property type="entry name" value="Znf_RING"/>
</dbReference>
<dbReference type="InterPro" id="IPR002110">
    <property type="entry name" value="Ankyrin_rpt"/>
</dbReference>
<evidence type="ECO:0000256" key="10">
    <source>
        <dbReference type="ARBA" id="ARBA00022771"/>
    </source>
</evidence>
<comment type="catalytic activity">
    <reaction evidence="1">
        <text>S-ubiquitinyl-[E2 ubiquitin-conjugating enzyme]-L-cysteine + [acceptor protein]-L-lysine = [E2 ubiquitin-conjugating enzyme]-L-cysteine + N(6)-ubiquitinyl-[acceptor protein]-L-lysine.</text>
        <dbReference type="EC" id="2.3.2.27"/>
    </reaction>
</comment>
<dbReference type="GO" id="GO:0044231">
    <property type="term" value="C:host cell presynaptic membrane"/>
    <property type="evidence" value="ECO:0007669"/>
    <property type="project" value="UniProtKB-KW"/>
</dbReference>
<feature type="domain" description="RING-type" evidence="19">
    <location>
        <begin position="633"/>
        <end position="666"/>
    </location>
</feature>
<keyword evidence="8" id="KW-0479">Metal-binding</keyword>
<keyword evidence="15" id="KW-0472">Membrane</keyword>
<name>A0A9J6F446_RHIMP</name>
<gene>
    <name evidence="20" type="ORF">HPB51_014419</name>
</gene>
<feature type="repeat" description="ANK" evidence="16">
    <location>
        <begin position="422"/>
        <end position="454"/>
    </location>
</feature>
<comment type="pathway">
    <text evidence="3">Protein modification; protein ubiquitination.</text>
</comment>
<dbReference type="GO" id="GO:0044218">
    <property type="term" value="C:other organism cell membrane"/>
    <property type="evidence" value="ECO:0007669"/>
    <property type="project" value="UniProtKB-KW"/>
</dbReference>
<evidence type="ECO:0000256" key="7">
    <source>
        <dbReference type="ARBA" id="ARBA00022679"/>
    </source>
</evidence>
<evidence type="ECO:0000256" key="3">
    <source>
        <dbReference type="ARBA" id="ARBA00004906"/>
    </source>
</evidence>
<dbReference type="SMART" id="SM00248">
    <property type="entry name" value="ANK"/>
    <property type="match status" value="6"/>
</dbReference>
<evidence type="ECO:0000313" key="21">
    <source>
        <dbReference type="Proteomes" id="UP000821866"/>
    </source>
</evidence>
<feature type="repeat" description="ANK" evidence="16">
    <location>
        <begin position="221"/>
        <end position="253"/>
    </location>
</feature>
<keyword evidence="7" id="KW-0808">Transferase</keyword>
<dbReference type="InterPro" id="IPR040847">
    <property type="entry name" value="SH3_15"/>
</dbReference>
<feature type="compositionally biased region" description="Low complexity" evidence="18">
    <location>
        <begin position="540"/>
        <end position="556"/>
    </location>
</feature>
<dbReference type="PRINTS" id="PR01415">
    <property type="entry name" value="ANKYRIN"/>
</dbReference>
<dbReference type="GO" id="GO:0006887">
    <property type="term" value="P:exocytosis"/>
    <property type="evidence" value="ECO:0007669"/>
    <property type="project" value="UniProtKB-KW"/>
</dbReference>
<feature type="repeat" description="ANK" evidence="16">
    <location>
        <begin position="256"/>
        <end position="278"/>
    </location>
</feature>
<dbReference type="Pfam" id="PF13920">
    <property type="entry name" value="zf-C3HC4_3"/>
    <property type="match status" value="2"/>
</dbReference>
<dbReference type="GO" id="GO:0016567">
    <property type="term" value="P:protein ubiquitination"/>
    <property type="evidence" value="ECO:0007669"/>
    <property type="project" value="TreeGrafter"/>
</dbReference>
<evidence type="ECO:0000256" key="6">
    <source>
        <dbReference type="ARBA" id="ARBA00022537"/>
    </source>
</evidence>
<dbReference type="InterPro" id="IPR036770">
    <property type="entry name" value="Ankyrin_rpt-contain_sf"/>
</dbReference>
<evidence type="ECO:0000256" key="9">
    <source>
        <dbReference type="ARBA" id="ARBA00022737"/>
    </source>
</evidence>
<keyword evidence="11" id="KW-0833">Ubl conjugation pathway</keyword>